<accession>A0A6J7XHK4</accession>
<organism evidence="1">
    <name type="scientific">uncultured Caudovirales phage</name>
    <dbReference type="NCBI Taxonomy" id="2100421"/>
    <lineage>
        <taxon>Viruses</taxon>
        <taxon>Duplodnaviria</taxon>
        <taxon>Heunggongvirae</taxon>
        <taxon>Uroviricota</taxon>
        <taxon>Caudoviricetes</taxon>
        <taxon>Peduoviridae</taxon>
        <taxon>Maltschvirus</taxon>
        <taxon>Maltschvirus maltsch</taxon>
    </lineage>
</organism>
<protein>
    <submittedName>
        <fullName evidence="1">Uncharacterized protein</fullName>
    </submittedName>
</protein>
<proteinExistence type="predicted"/>
<evidence type="ECO:0000313" key="1">
    <source>
        <dbReference type="EMBL" id="CAB5228695.1"/>
    </source>
</evidence>
<sequence>MQTAKIQRERIAKASREWIASQAINPENREADIDLELHLVDDVLTNDDILDEIWSDSPETLMLRVNGGTIIEIDVESGNFMSGEADE</sequence>
<reference evidence="1" key="1">
    <citation type="submission" date="2020-05" db="EMBL/GenBank/DDBJ databases">
        <authorList>
            <person name="Chiriac C."/>
            <person name="Salcher M."/>
            <person name="Ghai R."/>
            <person name="Kavagutti S V."/>
        </authorList>
    </citation>
    <scope>NUCLEOTIDE SEQUENCE</scope>
</reference>
<name>A0A6J7XHK4_9CAUD</name>
<dbReference type="EMBL" id="LR798396">
    <property type="protein sequence ID" value="CAB5228695.1"/>
    <property type="molecule type" value="Genomic_DNA"/>
</dbReference>
<gene>
    <name evidence="1" type="ORF">UFOVP1544_18</name>
</gene>